<name>A0A948TCP4_9BACT</name>
<dbReference type="EMBL" id="JAHLFW010000070">
    <property type="protein sequence ID" value="MBU3838310.1"/>
    <property type="molecule type" value="Genomic_DNA"/>
</dbReference>
<organism evidence="2 3">
    <name type="scientific">Candidatus Phocaeicola faecigallinarum</name>
    <dbReference type="NCBI Taxonomy" id="2838732"/>
    <lineage>
        <taxon>Bacteria</taxon>
        <taxon>Pseudomonadati</taxon>
        <taxon>Bacteroidota</taxon>
        <taxon>Bacteroidia</taxon>
        <taxon>Bacteroidales</taxon>
        <taxon>Bacteroidaceae</taxon>
        <taxon>Phocaeicola</taxon>
    </lineage>
</organism>
<dbReference type="Gene3D" id="1.10.3670.10">
    <property type="entry name" value="Putative xylanase like domain"/>
    <property type="match status" value="1"/>
</dbReference>
<dbReference type="Pfam" id="PF07313">
    <property type="entry name" value="AmiA-like"/>
    <property type="match status" value="1"/>
</dbReference>
<feature type="chain" id="PRO_5037600099" evidence="1">
    <location>
        <begin position="25"/>
        <end position="279"/>
    </location>
</feature>
<dbReference type="InterPro" id="IPR010846">
    <property type="entry name" value="AmiA-like"/>
</dbReference>
<dbReference type="AlphaFoldDB" id="A0A948TCP4"/>
<comment type="caution">
    <text evidence="2">The sequence shown here is derived from an EMBL/GenBank/DDBJ whole genome shotgun (WGS) entry which is preliminary data.</text>
</comment>
<accession>A0A948TCP4</accession>
<protein>
    <submittedName>
        <fullName evidence="2">DUF1460 domain-containing protein</fullName>
    </submittedName>
</protein>
<evidence type="ECO:0000313" key="3">
    <source>
        <dbReference type="Proteomes" id="UP000783796"/>
    </source>
</evidence>
<sequence>MKNKILFILLGALINAPFCFSGQADTLRIDSILHKSKSVSFNSGAERLLFFASSMKGIPYQGGTLDRGSNEKLVVRTDSLDCTTYVENVLALYLASAKQNPEYRDYIESLTRIRYREGKIQGYTSRLHYFSDWVEDNQNKGILKELTTHFDHETRIYSLNFMTEHSHLYNQLKDNDSLLSVMRHIEQRWSKYEMPYVPKKLLDLPASEIKIKDGDILALTTSIPGLDVVHLGFAVWIDGRLHLLHASSLHGKVVIDSLSLFDYLKERNKHTGVRVIRVK</sequence>
<evidence type="ECO:0000256" key="1">
    <source>
        <dbReference type="SAM" id="SignalP"/>
    </source>
</evidence>
<dbReference type="Proteomes" id="UP000783796">
    <property type="component" value="Unassembled WGS sequence"/>
</dbReference>
<evidence type="ECO:0000313" key="2">
    <source>
        <dbReference type="EMBL" id="MBU3838310.1"/>
    </source>
</evidence>
<dbReference type="SUPFAM" id="SSF54001">
    <property type="entry name" value="Cysteine proteinases"/>
    <property type="match status" value="1"/>
</dbReference>
<keyword evidence="1" id="KW-0732">Signal</keyword>
<dbReference type="Gene3D" id="2.30.260.10">
    <property type="entry name" value="putative xylanase like domain"/>
    <property type="match status" value="1"/>
</dbReference>
<reference evidence="2" key="1">
    <citation type="journal article" date="2021" name="PeerJ">
        <title>Extensive microbial diversity within the chicken gut microbiome revealed by metagenomics and culture.</title>
        <authorList>
            <person name="Gilroy R."/>
            <person name="Ravi A."/>
            <person name="Getino M."/>
            <person name="Pursley I."/>
            <person name="Horton D.L."/>
            <person name="Alikhan N.F."/>
            <person name="Baker D."/>
            <person name="Gharbi K."/>
            <person name="Hall N."/>
            <person name="Watson M."/>
            <person name="Adriaenssens E.M."/>
            <person name="Foster-Nyarko E."/>
            <person name="Jarju S."/>
            <person name="Secka A."/>
            <person name="Antonio M."/>
            <person name="Oren A."/>
            <person name="Chaudhuri R.R."/>
            <person name="La Ragione R."/>
            <person name="Hildebrand F."/>
            <person name="Pallen M.J."/>
        </authorList>
    </citation>
    <scope>NUCLEOTIDE SEQUENCE</scope>
    <source>
        <strain evidence="2">G4-2901</strain>
    </source>
</reference>
<reference evidence="2" key="2">
    <citation type="submission" date="2021-04" db="EMBL/GenBank/DDBJ databases">
        <authorList>
            <person name="Gilroy R."/>
        </authorList>
    </citation>
    <scope>NUCLEOTIDE SEQUENCE</scope>
    <source>
        <strain evidence="2">G4-2901</strain>
    </source>
</reference>
<dbReference type="InterPro" id="IPR038765">
    <property type="entry name" value="Papain-like_cys_pep_sf"/>
</dbReference>
<gene>
    <name evidence="2" type="ORF">H9777_08375</name>
</gene>
<feature type="signal peptide" evidence="1">
    <location>
        <begin position="1"/>
        <end position="24"/>
    </location>
</feature>
<proteinExistence type="predicted"/>